<keyword evidence="1" id="KW-1133">Transmembrane helix</keyword>
<evidence type="ECO:0000313" key="2">
    <source>
        <dbReference type="EMBL" id="QBD82456.1"/>
    </source>
</evidence>
<feature type="transmembrane region" description="Helical" evidence="1">
    <location>
        <begin position="89"/>
        <end position="112"/>
    </location>
</feature>
<keyword evidence="1" id="KW-0472">Membrane</keyword>
<sequence length="226" mass="25445">MREQQGITSSTFIPRASRVTEERASMHHAGFTSGIHPESDPYTTDEQYVHSHHGRKKGHYDLYIQPLPTSTRRYRSTTQHKTLPRVRGFYALLIGGSIMAGALIATLVPPLFQRISDQLTYGYPRSYQTDSNVGHYEHAKDPRSHFVAINNHGYIEVVELPEGVPDKDAVPQLYLIALPDNHQADLAPVTITFEDINGDGKPDMVVSCNNTTFVYYNNGTTFKQKL</sequence>
<dbReference type="RefSeq" id="WP_129893525.1">
    <property type="nucleotide sequence ID" value="NZ_CP035758.1"/>
</dbReference>
<dbReference type="EMBL" id="CP035758">
    <property type="protein sequence ID" value="QBD82456.1"/>
    <property type="molecule type" value="Genomic_DNA"/>
</dbReference>
<accession>A0A4P6K4J8</accession>
<keyword evidence="1" id="KW-0812">Transmembrane</keyword>
<dbReference type="KEGG" id="kbs:EPA93_43365"/>
<name>A0A4P6K4J8_KTERU</name>
<dbReference type="SUPFAM" id="SSF69318">
    <property type="entry name" value="Integrin alpha N-terminal domain"/>
    <property type="match status" value="1"/>
</dbReference>
<dbReference type="OrthoDB" id="877328at2"/>
<reference evidence="2 3" key="1">
    <citation type="submission" date="2019-01" db="EMBL/GenBank/DDBJ databases">
        <title>Ktedonosporobacter rubrisoli SCAWS-G2.</title>
        <authorList>
            <person name="Huang Y."/>
            <person name="Yan B."/>
        </authorList>
    </citation>
    <scope>NUCLEOTIDE SEQUENCE [LARGE SCALE GENOMIC DNA]</scope>
    <source>
        <strain evidence="2 3">SCAWS-G2</strain>
    </source>
</reference>
<proteinExistence type="predicted"/>
<dbReference type="Proteomes" id="UP000290365">
    <property type="component" value="Chromosome"/>
</dbReference>
<evidence type="ECO:0000313" key="3">
    <source>
        <dbReference type="Proteomes" id="UP000290365"/>
    </source>
</evidence>
<gene>
    <name evidence="2" type="ORF">EPA93_43365</name>
</gene>
<keyword evidence="3" id="KW-1185">Reference proteome</keyword>
<protein>
    <submittedName>
        <fullName evidence="2">VCBS repeat-containing protein</fullName>
    </submittedName>
</protein>
<dbReference type="AlphaFoldDB" id="A0A4P6K4J8"/>
<dbReference type="InterPro" id="IPR028994">
    <property type="entry name" value="Integrin_alpha_N"/>
</dbReference>
<evidence type="ECO:0000256" key="1">
    <source>
        <dbReference type="SAM" id="Phobius"/>
    </source>
</evidence>
<organism evidence="2 3">
    <name type="scientific">Ktedonosporobacter rubrisoli</name>
    <dbReference type="NCBI Taxonomy" id="2509675"/>
    <lineage>
        <taxon>Bacteria</taxon>
        <taxon>Bacillati</taxon>
        <taxon>Chloroflexota</taxon>
        <taxon>Ktedonobacteria</taxon>
        <taxon>Ktedonobacterales</taxon>
        <taxon>Ktedonosporobacteraceae</taxon>
        <taxon>Ktedonosporobacter</taxon>
    </lineage>
</organism>